<evidence type="ECO:0000313" key="4">
    <source>
        <dbReference type="Proteomes" id="UP001162800"/>
    </source>
</evidence>
<dbReference type="PANTHER" id="PTHR12526">
    <property type="entry name" value="GLYCOSYLTRANSFERASE"/>
    <property type="match status" value="1"/>
</dbReference>
<dbReference type="EMBL" id="CP106882">
    <property type="protein sequence ID" value="UYG53666.1"/>
    <property type="molecule type" value="Genomic_DNA"/>
</dbReference>
<dbReference type="EC" id="2.4.-.-" evidence="3"/>
<dbReference type="Pfam" id="PF13692">
    <property type="entry name" value="Glyco_trans_1_4"/>
    <property type="match status" value="1"/>
</dbReference>
<protein>
    <submittedName>
        <fullName evidence="3">Glycosyltransferase</fullName>
        <ecNumber evidence="3">2.4.-.-</ecNumber>
    </submittedName>
</protein>
<dbReference type="Gene3D" id="3.40.50.2000">
    <property type="entry name" value="Glycogen Phosphorylase B"/>
    <property type="match status" value="1"/>
</dbReference>
<dbReference type="PANTHER" id="PTHR12526:SF630">
    <property type="entry name" value="GLYCOSYLTRANSFERASE"/>
    <property type="match status" value="1"/>
</dbReference>
<dbReference type="SUPFAM" id="SSF51445">
    <property type="entry name" value="(Trans)glycosidases"/>
    <property type="match status" value="1"/>
</dbReference>
<gene>
    <name evidence="3" type="ORF">M9799_17160</name>
    <name evidence="2" type="ORF">M9799_19895</name>
</gene>
<accession>A0ABY6GF05</accession>
<dbReference type="GO" id="GO:0016757">
    <property type="term" value="F:glycosyltransferase activity"/>
    <property type="evidence" value="ECO:0007669"/>
    <property type="project" value="UniProtKB-KW"/>
</dbReference>
<organism evidence="3 4">
    <name type="scientific">Comamonas endophytica</name>
    <dbReference type="NCBI Taxonomy" id="2949090"/>
    <lineage>
        <taxon>Bacteria</taxon>
        <taxon>Pseudomonadati</taxon>
        <taxon>Pseudomonadota</taxon>
        <taxon>Betaproteobacteria</taxon>
        <taxon>Burkholderiales</taxon>
        <taxon>Comamonadaceae</taxon>
        <taxon>Comamonas</taxon>
    </lineage>
</organism>
<keyword evidence="3" id="KW-0614">Plasmid</keyword>
<dbReference type="Proteomes" id="UP001162800">
    <property type="component" value="Plasmid unnamed1"/>
</dbReference>
<dbReference type="InterPro" id="IPR017853">
    <property type="entry name" value="GH"/>
</dbReference>
<feature type="region of interest" description="Disordered" evidence="1">
    <location>
        <begin position="1"/>
        <end position="24"/>
    </location>
</feature>
<evidence type="ECO:0000256" key="1">
    <source>
        <dbReference type="SAM" id="MobiDB-lite"/>
    </source>
</evidence>
<geneLocation type="plasmid" evidence="3 4">
    <name>unnamed1</name>
</geneLocation>
<sequence length="788" mass="87918">MGGFEGADHRNGHGHPLDTNQRNGHRARLDEDYAALAHMGIRVVRESIGWRLFDEGGAWSMPALREQARLAARHGIQVIWSLMHYGWPQRLDPFERPEEFIAAFAEHCETVAAMLAEVHGPAAVYQPINEISFLAWAAGHTGLIHPYVPGGPERGAQLKRVLVRATLRAIDAIWRVAPGARIVHTDPAIHVEAPLGAGPGVCAAAAREAEGQFEAWDMICGLKASELGGAPRYLDVLGINYYHDNQWEHGSGARLHWHLQDRRRRPFHRLAAALWQRYQRPLCISETGHVGEGRAQWLDDIAGEVAQCHAQGIPLLGLCLYPLIDRPDWQDFDHWHHAGLWDVPGADAGDLTRRLCQPYAERLQHWLQAFGDHALRFSPPFLGTAMKSIVVFSHLRWDFVYQRPQQLMSRLAGQHPILFVEEPIVGAERTWLERYSPCAGVQVLRMHVPGNAPGFADMHMDRMRGMLQQYLDDHGIDQYLLWFYTPMALPLARDLTPLGRIYDCMDELSAFDFAPPALIEREEQLFREVDLVFTGGRSLYESKRTRHGDVHCFPSSVDHAHFGRSGVPSHPDQAHIAGPRLGYYGVIDERLDLDLVGALADAHPDWQIVMVGPVVKIDAARLPQRPNLHWMGQRRYDELPSFLSGWDVCLMPFALNASTRFISPTKTLEYLAAGKPVVSTPVRDVAQQYADVVPIAASPAEFVAACEGILARSPAEQAQFQELAAQVVASTSWDRTATAMQVLLERFDAIEEAIEADEALAVNTPLPRPVQVPAWAATAQLSPSLPVA</sequence>
<name>A0ABY6GF05_9BURK</name>
<keyword evidence="3" id="KW-0328">Glycosyltransferase</keyword>
<evidence type="ECO:0000313" key="2">
    <source>
        <dbReference type="EMBL" id="UYG53618.1"/>
    </source>
</evidence>
<dbReference type="RefSeq" id="WP_231044848.1">
    <property type="nucleotide sequence ID" value="NZ_CP106882.1"/>
</dbReference>
<keyword evidence="3" id="KW-0808">Transferase</keyword>
<proteinExistence type="predicted"/>
<dbReference type="Gene3D" id="3.40.50.11010">
    <property type="match status" value="1"/>
</dbReference>
<dbReference type="EMBL" id="CP106882">
    <property type="protein sequence ID" value="UYG53618.1"/>
    <property type="molecule type" value="Genomic_DNA"/>
</dbReference>
<dbReference type="SUPFAM" id="SSF53756">
    <property type="entry name" value="UDP-Glycosyltransferase/glycogen phosphorylase"/>
    <property type="match status" value="1"/>
</dbReference>
<evidence type="ECO:0000313" key="3">
    <source>
        <dbReference type="EMBL" id="UYG53666.1"/>
    </source>
</evidence>
<reference evidence="3" key="1">
    <citation type="submission" date="2022-09" db="EMBL/GenBank/DDBJ databases">
        <title>The complete genome of Acidovorax sp. 5MLIR.</title>
        <authorList>
            <person name="Liu L."/>
            <person name="Yue J."/>
            <person name="Yang F."/>
            <person name="Yuan J."/>
            <person name="Li L."/>
        </authorList>
    </citation>
    <scope>NUCLEOTIDE SEQUENCE</scope>
    <source>
        <strain evidence="3">5MLIR</strain>
        <plasmid evidence="3">unnamed1</plasmid>
    </source>
</reference>
<feature type="compositionally biased region" description="Basic and acidic residues" evidence="1">
    <location>
        <begin position="1"/>
        <end position="11"/>
    </location>
</feature>
<dbReference type="Gene3D" id="3.20.20.80">
    <property type="entry name" value="Glycosidases"/>
    <property type="match status" value="1"/>
</dbReference>
<keyword evidence="4" id="KW-1185">Reference proteome</keyword>